<dbReference type="PANTHER" id="PTHR43490:SF135">
    <property type="entry name" value="OS02G0640800 PROTEIN"/>
    <property type="match status" value="1"/>
</dbReference>
<dbReference type="SUPFAM" id="SSF51735">
    <property type="entry name" value="NAD(P)-binding Rossmann-fold domains"/>
    <property type="match status" value="1"/>
</dbReference>
<evidence type="ECO:0000256" key="3">
    <source>
        <dbReference type="ARBA" id="ARBA00023002"/>
    </source>
</evidence>
<dbReference type="AlphaFoldDB" id="A0A2I0BGM1"/>
<dbReference type="Proteomes" id="UP000236161">
    <property type="component" value="Unassembled WGS sequence"/>
</dbReference>
<sequence>MEEYSQIRIRLKGEDESRQASTSAMSNNSIAAGGLCAVVTGGNKGMGLEVVRLQLAGSGVSNVALTSSDKSVRVAAVRSLHSAANFDIFLLSGKATEQVQEVIHQNHENAEISHNTNYFGVKRVTESLLPLLRQSPSGGHDCQCLLPTIRAQGILIKL</sequence>
<name>A0A2I0BGM1_9ASPA</name>
<keyword evidence="2" id="KW-0521">NADP</keyword>
<evidence type="ECO:0000313" key="4">
    <source>
        <dbReference type="EMBL" id="PKA66953.1"/>
    </source>
</evidence>
<keyword evidence="5" id="KW-1185">Reference proteome</keyword>
<dbReference type="Gene3D" id="3.40.50.720">
    <property type="entry name" value="NAD(P)-binding Rossmann-like Domain"/>
    <property type="match status" value="1"/>
</dbReference>
<dbReference type="InterPro" id="IPR036291">
    <property type="entry name" value="NAD(P)-bd_dom_sf"/>
</dbReference>
<evidence type="ECO:0000313" key="5">
    <source>
        <dbReference type="Proteomes" id="UP000236161"/>
    </source>
</evidence>
<dbReference type="PANTHER" id="PTHR43490">
    <property type="entry name" value="(+)-NEOMENTHOL DEHYDROGENASE"/>
    <property type="match status" value="1"/>
</dbReference>
<gene>
    <name evidence="4" type="ORF">AXF42_Ash004443</name>
</gene>
<evidence type="ECO:0000256" key="1">
    <source>
        <dbReference type="ARBA" id="ARBA00006484"/>
    </source>
</evidence>
<dbReference type="STRING" id="1088818.A0A2I0BGM1"/>
<evidence type="ECO:0000256" key="2">
    <source>
        <dbReference type="ARBA" id="ARBA00022857"/>
    </source>
</evidence>
<organism evidence="4 5">
    <name type="scientific">Apostasia shenzhenica</name>
    <dbReference type="NCBI Taxonomy" id="1088818"/>
    <lineage>
        <taxon>Eukaryota</taxon>
        <taxon>Viridiplantae</taxon>
        <taxon>Streptophyta</taxon>
        <taxon>Embryophyta</taxon>
        <taxon>Tracheophyta</taxon>
        <taxon>Spermatophyta</taxon>
        <taxon>Magnoliopsida</taxon>
        <taxon>Liliopsida</taxon>
        <taxon>Asparagales</taxon>
        <taxon>Orchidaceae</taxon>
        <taxon>Apostasioideae</taxon>
        <taxon>Apostasia</taxon>
    </lineage>
</organism>
<dbReference type="EC" id="1.1.1.208" evidence="4"/>
<dbReference type="GO" id="GO:0047501">
    <property type="term" value="F:(+)-neomenthol dehydrogenase activity"/>
    <property type="evidence" value="ECO:0007669"/>
    <property type="project" value="UniProtKB-EC"/>
</dbReference>
<accession>A0A2I0BGM1</accession>
<proteinExistence type="inferred from homology"/>
<reference evidence="4 5" key="1">
    <citation type="journal article" date="2017" name="Nature">
        <title>The Apostasia genome and the evolution of orchids.</title>
        <authorList>
            <person name="Zhang G.Q."/>
            <person name="Liu K.W."/>
            <person name="Li Z."/>
            <person name="Lohaus R."/>
            <person name="Hsiao Y.Y."/>
            <person name="Niu S.C."/>
            <person name="Wang J.Y."/>
            <person name="Lin Y.C."/>
            <person name="Xu Q."/>
            <person name="Chen L.J."/>
            <person name="Yoshida K."/>
            <person name="Fujiwara S."/>
            <person name="Wang Z.W."/>
            <person name="Zhang Y.Q."/>
            <person name="Mitsuda N."/>
            <person name="Wang M."/>
            <person name="Liu G.H."/>
            <person name="Pecoraro L."/>
            <person name="Huang H.X."/>
            <person name="Xiao X.J."/>
            <person name="Lin M."/>
            <person name="Wu X.Y."/>
            <person name="Wu W.L."/>
            <person name="Chen Y.Y."/>
            <person name="Chang S.B."/>
            <person name="Sakamoto S."/>
            <person name="Ohme-Takagi M."/>
            <person name="Yagi M."/>
            <person name="Zeng S.J."/>
            <person name="Shen C.Y."/>
            <person name="Yeh C.M."/>
            <person name="Luo Y.B."/>
            <person name="Tsai W.C."/>
            <person name="Van de Peer Y."/>
            <person name="Liu Z.J."/>
        </authorList>
    </citation>
    <scope>NUCLEOTIDE SEQUENCE [LARGE SCALE GENOMIC DNA]</scope>
    <source>
        <strain evidence="5">cv. Shenzhen</strain>
        <tissue evidence="4">Stem</tissue>
    </source>
</reference>
<protein>
    <submittedName>
        <fullName evidence="4">(+)-neomenthol dehydrogenase</fullName>
        <ecNumber evidence="4">1.1.1.208</ecNumber>
    </submittedName>
</protein>
<dbReference type="EMBL" id="KZ451883">
    <property type="protein sequence ID" value="PKA66953.1"/>
    <property type="molecule type" value="Genomic_DNA"/>
</dbReference>
<keyword evidence="3 4" id="KW-0560">Oxidoreductase</keyword>
<comment type="similarity">
    <text evidence="1">Belongs to the short-chain dehydrogenases/reductases (SDR) family.</text>
</comment>
<dbReference type="OrthoDB" id="1933717at2759"/>
<dbReference type="GO" id="GO:0016020">
    <property type="term" value="C:membrane"/>
    <property type="evidence" value="ECO:0007669"/>
    <property type="project" value="TreeGrafter"/>
</dbReference>